<feature type="region of interest" description="Disordered" evidence="1">
    <location>
        <begin position="1"/>
        <end position="27"/>
    </location>
</feature>
<accession>A0AAW8EU90</accession>
<evidence type="ECO:0000256" key="2">
    <source>
        <dbReference type="SAM" id="Phobius"/>
    </source>
</evidence>
<feature type="transmembrane region" description="Helical" evidence="2">
    <location>
        <begin position="46"/>
        <end position="64"/>
    </location>
</feature>
<dbReference type="RefSeq" id="WP_307293398.1">
    <property type="nucleotide sequence ID" value="NZ_JAUSXV010000001.1"/>
</dbReference>
<reference evidence="3 4" key="1">
    <citation type="submission" date="2023-07" db="EMBL/GenBank/DDBJ databases">
        <title>Comparative genomics of wheat-associated soil bacteria to identify genetic determinants of phenazine resistance.</title>
        <authorList>
            <person name="Mouncey N."/>
        </authorList>
    </citation>
    <scope>NUCLEOTIDE SEQUENCE [LARGE SCALE GENOMIC DNA]</scope>
    <source>
        <strain evidence="3 4">W4I9-1</strain>
    </source>
</reference>
<dbReference type="Proteomes" id="UP001244427">
    <property type="component" value="Unassembled WGS sequence"/>
</dbReference>
<proteinExistence type="predicted"/>
<dbReference type="AlphaFoldDB" id="A0AAW8EU90"/>
<keyword evidence="4" id="KW-1185">Reference proteome</keyword>
<feature type="region of interest" description="Disordered" evidence="1">
    <location>
        <begin position="81"/>
        <end position="172"/>
    </location>
</feature>
<organism evidence="3 4">
    <name type="scientific">Microbacterium natoriense</name>
    <dbReference type="NCBI Taxonomy" id="284570"/>
    <lineage>
        <taxon>Bacteria</taxon>
        <taxon>Bacillati</taxon>
        <taxon>Actinomycetota</taxon>
        <taxon>Actinomycetes</taxon>
        <taxon>Micrococcales</taxon>
        <taxon>Microbacteriaceae</taxon>
        <taxon>Microbacterium</taxon>
    </lineage>
</organism>
<comment type="caution">
    <text evidence="3">The sequence shown here is derived from an EMBL/GenBank/DDBJ whole genome shotgun (WGS) entry which is preliminary data.</text>
</comment>
<evidence type="ECO:0000256" key="1">
    <source>
        <dbReference type="SAM" id="MobiDB-lite"/>
    </source>
</evidence>
<keyword evidence="2" id="KW-1133">Transmembrane helix</keyword>
<sequence length="261" mass="26292">MDSDAPESTGARKVRHSAEATAPLPAAGAVARAHSRVNGWSRPRKILAIGSVVVGAGLIAFGLFSPGGGDVTALANGPVTTYADRTDDKVPAGEYGVVDRTGAPTSPATDEPSTDEAKTTPDSESPTTPHSDDPGTTTPGTTTPTDPGTPTTPTAPTVPTTPTTPPPVTPKPLTFAGVQKEKSPLGLITSYTLSVTGNPGSKALVKYGTLEAGTITFDSDGNGSIGVGGALLGLNLFNPMIRVSYSDGTAGSAIEARRDDI</sequence>
<name>A0AAW8EU90_9MICO</name>
<dbReference type="EMBL" id="JAUSXV010000001">
    <property type="protein sequence ID" value="MDQ0646434.1"/>
    <property type="molecule type" value="Genomic_DNA"/>
</dbReference>
<evidence type="ECO:0000313" key="4">
    <source>
        <dbReference type="Proteomes" id="UP001244427"/>
    </source>
</evidence>
<feature type="compositionally biased region" description="Low complexity" evidence="1">
    <location>
        <begin position="126"/>
        <end position="161"/>
    </location>
</feature>
<gene>
    <name evidence="3" type="ORF">QFZ53_000630</name>
</gene>
<keyword evidence="2" id="KW-0472">Membrane</keyword>
<evidence type="ECO:0000313" key="3">
    <source>
        <dbReference type="EMBL" id="MDQ0646434.1"/>
    </source>
</evidence>
<protein>
    <submittedName>
        <fullName evidence="3">Uncharacterized protein</fullName>
    </submittedName>
</protein>
<keyword evidence="2" id="KW-0812">Transmembrane</keyword>